<dbReference type="EMBL" id="JAINDJ010000003">
    <property type="protein sequence ID" value="KAG9453479.1"/>
    <property type="molecule type" value="Genomic_DNA"/>
</dbReference>
<evidence type="ECO:0000313" key="3">
    <source>
        <dbReference type="Proteomes" id="UP000825729"/>
    </source>
</evidence>
<comment type="caution">
    <text evidence="2">The sequence shown here is derived from an EMBL/GenBank/DDBJ whole genome shotgun (WGS) entry which is preliminary data.</text>
</comment>
<accession>A0AAV7EY38</accession>
<keyword evidence="3" id="KW-1185">Reference proteome</keyword>
<evidence type="ECO:0000256" key="1">
    <source>
        <dbReference type="SAM" id="MobiDB-lite"/>
    </source>
</evidence>
<dbReference type="Proteomes" id="UP000825729">
    <property type="component" value="Unassembled WGS sequence"/>
</dbReference>
<gene>
    <name evidence="2" type="ORF">H6P81_006383</name>
</gene>
<sequence length="122" mass="13825">MSIFFDFCFQHRRGGKVGPLLGLRIRFSATNDPSRMWSSMEEETGFLVSRWRRGKASRVERHPGRRRPCWWGRNTTVVEAEWGSSAEEGNAALGFKEEEEGSRLGGSGPQQKLAPNYFTASI</sequence>
<protein>
    <submittedName>
        <fullName evidence="2">Uncharacterized protein</fullName>
    </submittedName>
</protein>
<reference evidence="2 3" key="1">
    <citation type="submission" date="2021-07" db="EMBL/GenBank/DDBJ databases">
        <title>The Aristolochia fimbriata genome: insights into angiosperm evolution, floral development and chemical biosynthesis.</title>
        <authorList>
            <person name="Jiao Y."/>
        </authorList>
    </citation>
    <scope>NUCLEOTIDE SEQUENCE [LARGE SCALE GENOMIC DNA]</scope>
    <source>
        <strain evidence="2">IBCAS-2021</strain>
        <tissue evidence="2">Leaf</tissue>
    </source>
</reference>
<proteinExistence type="predicted"/>
<organism evidence="2 3">
    <name type="scientific">Aristolochia fimbriata</name>
    <name type="common">White veined hardy Dutchman's pipe vine</name>
    <dbReference type="NCBI Taxonomy" id="158543"/>
    <lineage>
        <taxon>Eukaryota</taxon>
        <taxon>Viridiplantae</taxon>
        <taxon>Streptophyta</taxon>
        <taxon>Embryophyta</taxon>
        <taxon>Tracheophyta</taxon>
        <taxon>Spermatophyta</taxon>
        <taxon>Magnoliopsida</taxon>
        <taxon>Magnoliidae</taxon>
        <taxon>Piperales</taxon>
        <taxon>Aristolochiaceae</taxon>
        <taxon>Aristolochia</taxon>
    </lineage>
</organism>
<dbReference type="AlphaFoldDB" id="A0AAV7EY38"/>
<name>A0AAV7EY38_ARIFI</name>
<feature type="region of interest" description="Disordered" evidence="1">
    <location>
        <begin position="89"/>
        <end position="122"/>
    </location>
</feature>
<evidence type="ECO:0000313" key="2">
    <source>
        <dbReference type="EMBL" id="KAG9453479.1"/>
    </source>
</evidence>